<feature type="compositionally biased region" description="Low complexity" evidence="7">
    <location>
        <begin position="552"/>
        <end position="562"/>
    </location>
</feature>
<dbReference type="SUPFAM" id="SSF90123">
    <property type="entry name" value="ABC transporter transmembrane region"/>
    <property type="match status" value="1"/>
</dbReference>
<dbReference type="InterPro" id="IPR003593">
    <property type="entry name" value="AAA+_ATPase"/>
</dbReference>
<feature type="transmembrane region" description="Helical" evidence="8">
    <location>
        <begin position="160"/>
        <end position="180"/>
    </location>
</feature>
<keyword evidence="2 8" id="KW-0812">Transmembrane</keyword>
<proteinExistence type="predicted"/>
<protein>
    <submittedName>
        <fullName evidence="11">ATP-binding cassette, subfamily C, CydD</fullName>
    </submittedName>
</protein>
<dbReference type="STRING" id="381665.SAMN05216554_3884"/>
<dbReference type="EMBL" id="FNPZ01000004">
    <property type="protein sequence ID" value="SDZ43873.1"/>
    <property type="molecule type" value="Genomic_DNA"/>
</dbReference>
<dbReference type="OrthoDB" id="9806127at2"/>
<evidence type="ECO:0000256" key="5">
    <source>
        <dbReference type="ARBA" id="ARBA00022989"/>
    </source>
</evidence>
<feature type="transmembrane region" description="Helical" evidence="8">
    <location>
        <begin position="134"/>
        <end position="153"/>
    </location>
</feature>
<reference evidence="11 12" key="1">
    <citation type="submission" date="2016-10" db="EMBL/GenBank/DDBJ databases">
        <authorList>
            <person name="de Groot N.N."/>
        </authorList>
    </citation>
    <scope>NUCLEOTIDE SEQUENCE [LARGE SCALE GENOMIC DNA]</scope>
    <source>
        <strain evidence="11 12">CGMCC 4.3491</strain>
    </source>
</reference>
<dbReference type="SUPFAM" id="SSF52540">
    <property type="entry name" value="P-loop containing nucleoside triphosphate hydrolases"/>
    <property type="match status" value="1"/>
</dbReference>
<keyword evidence="3" id="KW-0547">Nucleotide-binding</keyword>
<dbReference type="GO" id="GO:0016887">
    <property type="term" value="F:ATP hydrolysis activity"/>
    <property type="evidence" value="ECO:0007669"/>
    <property type="project" value="InterPro"/>
</dbReference>
<evidence type="ECO:0000259" key="10">
    <source>
        <dbReference type="PROSITE" id="PS50929"/>
    </source>
</evidence>
<evidence type="ECO:0000256" key="4">
    <source>
        <dbReference type="ARBA" id="ARBA00022840"/>
    </source>
</evidence>
<dbReference type="Pfam" id="PF00005">
    <property type="entry name" value="ABC_tran"/>
    <property type="match status" value="1"/>
</dbReference>
<dbReference type="InterPro" id="IPR014216">
    <property type="entry name" value="ABC_transptr_CydD"/>
</dbReference>
<dbReference type="Pfam" id="PF00664">
    <property type="entry name" value="ABC_membrane"/>
    <property type="match status" value="1"/>
</dbReference>
<dbReference type="AlphaFoldDB" id="A0A1H3T0I7"/>
<evidence type="ECO:0000259" key="9">
    <source>
        <dbReference type="PROSITE" id="PS50893"/>
    </source>
</evidence>
<dbReference type="GO" id="GO:0042883">
    <property type="term" value="P:cysteine transport"/>
    <property type="evidence" value="ECO:0007669"/>
    <property type="project" value="InterPro"/>
</dbReference>
<dbReference type="PANTHER" id="PTHR24221">
    <property type="entry name" value="ATP-BINDING CASSETTE SUB-FAMILY B"/>
    <property type="match status" value="1"/>
</dbReference>
<dbReference type="NCBIfam" id="TIGR02857">
    <property type="entry name" value="CydD"/>
    <property type="match status" value="1"/>
</dbReference>
<feature type="domain" description="ABC transporter" evidence="9">
    <location>
        <begin position="341"/>
        <end position="570"/>
    </location>
</feature>
<dbReference type="InterPro" id="IPR011527">
    <property type="entry name" value="ABC1_TM_dom"/>
</dbReference>
<evidence type="ECO:0000256" key="3">
    <source>
        <dbReference type="ARBA" id="ARBA00022741"/>
    </source>
</evidence>
<dbReference type="Gene3D" id="1.20.1560.10">
    <property type="entry name" value="ABC transporter type 1, transmembrane domain"/>
    <property type="match status" value="1"/>
</dbReference>
<keyword evidence="5 8" id="KW-1133">Transmembrane helix</keyword>
<feature type="transmembrane region" description="Helical" evidence="8">
    <location>
        <begin position="239"/>
        <end position="264"/>
    </location>
</feature>
<name>A0A1H3T0I7_9MICO</name>
<gene>
    <name evidence="11" type="ORF">SAMN05216554_3884</name>
</gene>
<dbReference type="Proteomes" id="UP000198891">
    <property type="component" value="Unassembled WGS sequence"/>
</dbReference>
<dbReference type="SMART" id="SM00382">
    <property type="entry name" value="AAA"/>
    <property type="match status" value="1"/>
</dbReference>
<keyword evidence="12" id="KW-1185">Reference proteome</keyword>
<dbReference type="InterPro" id="IPR036640">
    <property type="entry name" value="ABC1_TM_sf"/>
</dbReference>
<dbReference type="PROSITE" id="PS50929">
    <property type="entry name" value="ABC_TM1F"/>
    <property type="match status" value="1"/>
</dbReference>
<dbReference type="GO" id="GO:0140359">
    <property type="term" value="F:ABC-type transporter activity"/>
    <property type="evidence" value="ECO:0007669"/>
    <property type="project" value="InterPro"/>
</dbReference>
<keyword evidence="4 11" id="KW-0067">ATP-binding</keyword>
<dbReference type="RefSeq" id="WP_092556886.1">
    <property type="nucleotide sequence ID" value="NZ_FNPZ01000004.1"/>
</dbReference>
<accession>A0A1H3T0I7</accession>
<comment type="subcellular location">
    <subcellularLocation>
        <location evidence="1">Cell membrane</location>
        <topology evidence="1">Multi-pass membrane protein</topology>
    </subcellularLocation>
</comment>
<dbReference type="GO" id="GO:0005524">
    <property type="term" value="F:ATP binding"/>
    <property type="evidence" value="ECO:0007669"/>
    <property type="project" value="UniProtKB-KW"/>
</dbReference>
<dbReference type="PANTHER" id="PTHR24221:SF590">
    <property type="entry name" value="COMPONENT LINKED WITH THE ASSEMBLY OF CYTOCHROME' TRANSPORT TRANSMEMBRANE ATP-BINDING PROTEIN ABC TRANSPORTER CYDD-RELATED"/>
    <property type="match status" value="1"/>
</dbReference>
<sequence length="595" mass="60761">MRPVDPRLLKYASAARVFFAVGGVLALLQTAVVVAFSLLVTQLIVQAIAGASVAALAPLLAGLAGVVVLRFVLSWGSEVNSARGAAVVKSELRGRVLDAVTRLGPAWLGARNSTSVGVTVGPGLDALDTYFAKYLPQLVLTAIATPVLVLVIWSQDWISGLTVAVTLPLIPVFMILIGWATQSVQSKQWEKLGRLSTAFLDVVGGLATLKIFGRQHRQAARIRSVTDDYRSQTMKVLRVSFLSGFALELAASLSVALVAVSIGVRLIDGSLGLSVGLFVLLLAPEAFLPVRNVGAQFHAAADGVAAADDVFAILDAGDASAPAVGSSVPFSPSPPTSAGGVEVRGLGVRYGESVAFAALDARFPAGEVTAVTGASGSGKSSLVAALLGYVPASGEILVDGRAANADPVPRPWLSWAGQGAVLLPGTVAENVALGDPAPDEYLARDALDVVGGESIALATAVDPRGGGLSGGQAQRVAAARAVYRARRFDCAVVVFDEPTSALDESTEAAVIQALRSLADEGRAVVVVSHRPAVIAAADHEVLLDASRPGTHVSVSAPASRPVSSPPASEPASAATVAEPTVDGVGEQPGHPAVRS</sequence>
<evidence type="ECO:0000256" key="2">
    <source>
        <dbReference type="ARBA" id="ARBA00022692"/>
    </source>
</evidence>
<dbReference type="GO" id="GO:0005886">
    <property type="term" value="C:plasma membrane"/>
    <property type="evidence" value="ECO:0007669"/>
    <property type="project" value="UniProtKB-SubCell"/>
</dbReference>
<evidence type="ECO:0000256" key="6">
    <source>
        <dbReference type="ARBA" id="ARBA00023136"/>
    </source>
</evidence>
<evidence type="ECO:0000313" key="11">
    <source>
        <dbReference type="EMBL" id="SDZ43873.1"/>
    </source>
</evidence>
<evidence type="ECO:0000256" key="7">
    <source>
        <dbReference type="SAM" id="MobiDB-lite"/>
    </source>
</evidence>
<dbReference type="PROSITE" id="PS50893">
    <property type="entry name" value="ABC_TRANSPORTER_2"/>
    <property type="match status" value="1"/>
</dbReference>
<evidence type="ECO:0000313" key="12">
    <source>
        <dbReference type="Proteomes" id="UP000198891"/>
    </source>
</evidence>
<feature type="domain" description="ABC transmembrane type-1" evidence="10">
    <location>
        <begin position="20"/>
        <end position="302"/>
    </location>
</feature>
<feature type="transmembrane region" description="Helical" evidence="8">
    <location>
        <begin position="192"/>
        <end position="213"/>
    </location>
</feature>
<dbReference type="CDD" id="cd18584">
    <property type="entry name" value="ABC_6TM_AarD_CydD"/>
    <property type="match status" value="1"/>
</dbReference>
<feature type="transmembrane region" description="Helical" evidence="8">
    <location>
        <begin position="47"/>
        <end position="73"/>
    </location>
</feature>
<keyword evidence="6 8" id="KW-0472">Membrane</keyword>
<dbReference type="Gene3D" id="3.40.50.300">
    <property type="entry name" value="P-loop containing nucleotide triphosphate hydrolases"/>
    <property type="match status" value="1"/>
</dbReference>
<dbReference type="InterPro" id="IPR039421">
    <property type="entry name" value="Type_1_exporter"/>
</dbReference>
<dbReference type="InterPro" id="IPR027417">
    <property type="entry name" value="P-loop_NTPase"/>
</dbReference>
<feature type="transmembrane region" description="Helical" evidence="8">
    <location>
        <begin position="17"/>
        <end position="40"/>
    </location>
</feature>
<evidence type="ECO:0000256" key="8">
    <source>
        <dbReference type="SAM" id="Phobius"/>
    </source>
</evidence>
<feature type="compositionally biased region" description="Low complexity" evidence="7">
    <location>
        <begin position="569"/>
        <end position="581"/>
    </location>
</feature>
<organism evidence="11 12">
    <name type="scientific">Herbiconiux ginsengi</name>
    <dbReference type="NCBI Taxonomy" id="381665"/>
    <lineage>
        <taxon>Bacteria</taxon>
        <taxon>Bacillati</taxon>
        <taxon>Actinomycetota</taxon>
        <taxon>Actinomycetes</taxon>
        <taxon>Micrococcales</taxon>
        <taxon>Microbacteriaceae</taxon>
        <taxon>Herbiconiux</taxon>
    </lineage>
</organism>
<feature type="region of interest" description="Disordered" evidence="7">
    <location>
        <begin position="550"/>
        <end position="595"/>
    </location>
</feature>
<dbReference type="InterPro" id="IPR003439">
    <property type="entry name" value="ABC_transporter-like_ATP-bd"/>
</dbReference>
<evidence type="ECO:0000256" key="1">
    <source>
        <dbReference type="ARBA" id="ARBA00004651"/>
    </source>
</evidence>